<name>A0A7J4MVX4_METTF</name>
<protein>
    <submittedName>
        <fullName evidence="1">Uncharacterized protein</fullName>
    </submittedName>
</protein>
<organism evidence="1 2">
    <name type="scientific">Methanothermobacter thermautotrophicus</name>
    <name type="common">Methanobacterium thermoformicicum</name>
    <dbReference type="NCBI Taxonomy" id="145262"/>
    <lineage>
        <taxon>Archaea</taxon>
        <taxon>Methanobacteriati</taxon>
        <taxon>Methanobacteriota</taxon>
        <taxon>Methanomada group</taxon>
        <taxon>Methanobacteria</taxon>
        <taxon>Methanobacteriales</taxon>
        <taxon>Methanobacteriaceae</taxon>
        <taxon>Methanothermobacter</taxon>
    </lineage>
</organism>
<evidence type="ECO:0000313" key="2">
    <source>
        <dbReference type="Proteomes" id="UP000538031"/>
    </source>
</evidence>
<accession>A0A7J4MVX4</accession>
<proteinExistence type="predicted"/>
<evidence type="ECO:0000313" key="1">
    <source>
        <dbReference type="EMBL" id="HIH64544.1"/>
    </source>
</evidence>
<reference evidence="2" key="1">
    <citation type="journal article" date="2020" name="bioRxiv">
        <title>A rank-normalized archaeal taxonomy based on genome phylogeny resolves widespread incomplete and uneven classifications.</title>
        <authorList>
            <person name="Rinke C."/>
            <person name="Chuvochina M."/>
            <person name="Mussig A.J."/>
            <person name="Chaumeil P.-A."/>
            <person name="Waite D.W."/>
            <person name="Whitman W.B."/>
            <person name="Parks D.H."/>
            <person name="Hugenholtz P."/>
        </authorList>
    </citation>
    <scope>NUCLEOTIDE SEQUENCE [LARGE SCALE GENOMIC DNA]</scope>
</reference>
<comment type="caution">
    <text evidence="1">The sequence shown here is derived from an EMBL/GenBank/DDBJ whole genome shotgun (WGS) entry which is preliminary data.</text>
</comment>
<dbReference type="Proteomes" id="UP000538031">
    <property type="component" value="Unassembled WGS sequence"/>
</dbReference>
<dbReference type="EMBL" id="DUHT01000034">
    <property type="protein sequence ID" value="HIH64544.1"/>
    <property type="molecule type" value="Genomic_DNA"/>
</dbReference>
<gene>
    <name evidence="1" type="ORF">HA285_02960</name>
</gene>
<dbReference type="AlphaFoldDB" id="A0A7J4MVX4"/>
<sequence length="49" mass="5231">MGRQCFMVFMVLLVAVALTGSVSAADTNCEVGGYGKNEFGDDRSEEHTS</sequence>